<sequence>RGGTVGRGGGPTYEAITSQPLKSIKDRIRLTEQGEVIGNKYGNKDAAYYNLEMLVSAAINRMITQKKSDTNTPNRYEAIMDQVVDRSYDIYRDLVFGNEHFYDYFFESSPIKAISSFNIGSRPAARKTITEIGGLRAIPWVFSWSQSRVMFPGWYGVGSSFKEFINKNPENIAILRDMYQNWPFFQSLLSNVDMVLSKSNMNIAFEYAKLCEDEQVKAIYETILNEWQVTKNVILAIEGHDELLADNPYLKASLDYRMPYFNILNYIQLELIKRQRRGELSSDQERLIHITINGIATGLRNSG</sequence>
<evidence type="ECO:0000256" key="1">
    <source>
        <dbReference type="ARBA" id="ARBA00003670"/>
    </source>
</evidence>
<dbReference type="GO" id="GO:0005829">
    <property type="term" value="C:cytosol"/>
    <property type="evidence" value="ECO:0007669"/>
    <property type="project" value="TreeGrafter"/>
</dbReference>
<dbReference type="Pfam" id="PF00311">
    <property type="entry name" value="PEPcase"/>
    <property type="match status" value="1"/>
</dbReference>
<feature type="non-terminal residue" evidence="3">
    <location>
        <position position="1"/>
    </location>
</feature>
<gene>
    <name evidence="3" type="ORF">GM540_02090</name>
</gene>
<keyword evidence="3" id="KW-0670">Pyruvate</keyword>
<evidence type="ECO:0000256" key="2">
    <source>
        <dbReference type="ARBA" id="ARBA00022419"/>
    </source>
</evidence>
<dbReference type="Proteomes" id="UP000483094">
    <property type="component" value="Unassembled WGS sequence"/>
</dbReference>
<dbReference type="SUPFAM" id="SSF51621">
    <property type="entry name" value="Phosphoenolpyruvate/pyruvate domain"/>
    <property type="match status" value="1"/>
</dbReference>
<dbReference type="InterPro" id="IPR021135">
    <property type="entry name" value="PEP_COase"/>
</dbReference>
<organism evidence="3 4">
    <name type="scientific">Streptococcus pneumoniae</name>
    <dbReference type="NCBI Taxonomy" id="1313"/>
    <lineage>
        <taxon>Bacteria</taxon>
        <taxon>Bacillati</taxon>
        <taxon>Bacillota</taxon>
        <taxon>Bacilli</taxon>
        <taxon>Lactobacillales</taxon>
        <taxon>Streptococcaceae</taxon>
        <taxon>Streptococcus</taxon>
    </lineage>
</organism>
<dbReference type="GO" id="GO:0006099">
    <property type="term" value="P:tricarboxylic acid cycle"/>
    <property type="evidence" value="ECO:0007669"/>
    <property type="project" value="InterPro"/>
</dbReference>
<dbReference type="AlphaFoldDB" id="A0A6G2DA00"/>
<protein>
    <recommendedName>
        <fullName evidence="2">Phosphoenolpyruvate carboxylase</fullName>
    </recommendedName>
</protein>
<dbReference type="GO" id="GO:0008964">
    <property type="term" value="F:phosphoenolpyruvate carboxylase activity"/>
    <property type="evidence" value="ECO:0007669"/>
    <property type="project" value="InterPro"/>
</dbReference>
<dbReference type="GO" id="GO:0015977">
    <property type="term" value="P:carbon fixation"/>
    <property type="evidence" value="ECO:0007669"/>
    <property type="project" value="InterPro"/>
</dbReference>
<dbReference type="PANTHER" id="PTHR30523:SF6">
    <property type="entry name" value="PHOSPHOENOLPYRUVATE CARBOXYLASE"/>
    <property type="match status" value="1"/>
</dbReference>
<accession>A0A6G2DA00</accession>
<reference evidence="3 4" key="1">
    <citation type="submission" date="2019-11" db="EMBL/GenBank/DDBJ databases">
        <title>Growth characteristics of pneumococcus vary with the chemical composition of the capsule and with environmental conditions.</title>
        <authorList>
            <person name="Tothpal A."/>
            <person name="Desobry K."/>
            <person name="Joshi S."/>
            <person name="Wyllie A.L."/>
            <person name="Weinberger D.M."/>
        </authorList>
    </citation>
    <scope>NUCLEOTIDE SEQUENCE [LARGE SCALE GENOMIC DNA]</scope>
    <source>
        <strain evidence="4">pnumococcus19F</strain>
    </source>
</reference>
<evidence type="ECO:0000313" key="4">
    <source>
        <dbReference type="Proteomes" id="UP000483094"/>
    </source>
</evidence>
<comment type="function">
    <text evidence="1">Forms oxaloacetate, a four-carbon dicarboxylic acid source for the tricarboxylic acid cycle.</text>
</comment>
<dbReference type="EMBL" id="WNHQ01000095">
    <property type="protein sequence ID" value="MTV72821.1"/>
    <property type="molecule type" value="Genomic_DNA"/>
</dbReference>
<dbReference type="InterPro" id="IPR015813">
    <property type="entry name" value="Pyrv/PenolPyrv_kinase-like_dom"/>
</dbReference>
<proteinExistence type="predicted"/>
<comment type="caution">
    <text evidence="3">The sequence shown here is derived from an EMBL/GenBank/DDBJ whole genome shotgun (WGS) entry which is preliminary data.</text>
</comment>
<name>A0A6G2DA00_STREE</name>
<evidence type="ECO:0000313" key="3">
    <source>
        <dbReference type="EMBL" id="MTV72821.1"/>
    </source>
</evidence>
<dbReference type="PANTHER" id="PTHR30523">
    <property type="entry name" value="PHOSPHOENOLPYRUVATE CARBOXYLASE"/>
    <property type="match status" value="1"/>
</dbReference>